<name>A0ABW2DCQ2_9ACTN</name>
<dbReference type="RefSeq" id="WP_382351610.1">
    <property type="nucleotide sequence ID" value="NZ_JBHMBP010000003.1"/>
</dbReference>
<accession>A0ABW2DCQ2</accession>
<sequence length="211" mass="22892">MAKVGWLVRGRGSEQVIITAPDAGPGVREAVERLAEALDGFPGRKPAWFRVLERVGYWWYLVCMVATAAVFAVWGANGLALNLVYGFFSGVTVAVVTGVVLTGAAHLQTRIGGGKSAEQVRREVAALARPGGGVAERVEAVLAKDPSLERRVHLLAWDAAEIHGVERSAADDELTDLWELADPAAAAELDEEMRRIREIAARLDKRKKDKR</sequence>
<proteinExistence type="predicted"/>
<feature type="transmembrane region" description="Helical" evidence="1">
    <location>
        <begin position="83"/>
        <end position="105"/>
    </location>
</feature>
<dbReference type="Proteomes" id="UP001596470">
    <property type="component" value="Unassembled WGS sequence"/>
</dbReference>
<organism evidence="2 3">
    <name type="scientific">Glycomyces mayteni</name>
    <dbReference type="NCBI Taxonomy" id="543887"/>
    <lineage>
        <taxon>Bacteria</taxon>
        <taxon>Bacillati</taxon>
        <taxon>Actinomycetota</taxon>
        <taxon>Actinomycetes</taxon>
        <taxon>Glycomycetales</taxon>
        <taxon>Glycomycetaceae</taxon>
        <taxon>Glycomyces</taxon>
    </lineage>
</organism>
<gene>
    <name evidence="2" type="ORF">ACFQS3_15735</name>
</gene>
<reference evidence="3" key="1">
    <citation type="journal article" date="2019" name="Int. J. Syst. Evol. Microbiol.">
        <title>The Global Catalogue of Microorganisms (GCM) 10K type strain sequencing project: providing services to taxonomists for standard genome sequencing and annotation.</title>
        <authorList>
            <consortium name="The Broad Institute Genomics Platform"/>
            <consortium name="The Broad Institute Genome Sequencing Center for Infectious Disease"/>
            <person name="Wu L."/>
            <person name="Ma J."/>
        </authorList>
    </citation>
    <scope>NUCLEOTIDE SEQUENCE [LARGE SCALE GENOMIC DNA]</scope>
    <source>
        <strain evidence="3">KACC 12634</strain>
    </source>
</reference>
<keyword evidence="1" id="KW-1133">Transmembrane helix</keyword>
<dbReference type="EMBL" id="JBHSYS010000003">
    <property type="protein sequence ID" value="MFC6958651.1"/>
    <property type="molecule type" value="Genomic_DNA"/>
</dbReference>
<protein>
    <submittedName>
        <fullName evidence="2">Uncharacterized protein</fullName>
    </submittedName>
</protein>
<evidence type="ECO:0000256" key="1">
    <source>
        <dbReference type="SAM" id="Phobius"/>
    </source>
</evidence>
<evidence type="ECO:0000313" key="2">
    <source>
        <dbReference type="EMBL" id="MFC6958651.1"/>
    </source>
</evidence>
<evidence type="ECO:0000313" key="3">
    <source>
        <dbReference type="Proteomes" id="UP001596470"/>
    </source>
</evidence>
<keyword evidence="3" id="KW-1185">Reference proteome</keyword>
<feature type="transmembrane region" description="Helical" evidence="1">
    <location>
        <begin position="57"/>
        <end position="77"/>
    </location>
</feature>
<keyword evidence="1" id="KW-0812">Transmembrane</keyword>
<keyword evidence="1" id="KW-0472">Membrane</keyword>
<comment type="caution">
    <text evidence="2">The sequence shown here is derived from an EMBL/GenBank/DDBJ whole genome shotgun (WGS) entry which is preliminary data.</text>
</comment>